<proteinExistence type="predicted"/>
<evidence type="ECO:0000313" key="1">
    <source>
        <dbReference type="EMBL" id="THU84692.1"/>
    </source>
</evidence>
<organism evidence="1 2">
    <name type="scientific">Dendrothele bispora (strain CBS 962.96)</name>
    <dbReference type="NCBI Taxonomy" id="1314807"/>
    <lineage>
        <taxon>Eukaryota</taxon>
        <taxon>Fungi</taxon>
        <taxon>Dikarya</taxon>
        <taxon>Basidiomycota</taxon>
        <taxon>Agaricomycotina</taxon>
        <taxon>Agaricomycetes</taxon>
        <taxon>Agaricomycetidae</taxon>
        <taxon>Agaricales</taxon>
        <taxon>Agaricales incertae sedis</taxon>
        <taxon>Dendrothele</taxon>
    </lineage>
</organism>
<evidence type="ECO:0000313" key="2">
    <source>
        <dbReference type="Proteomes" id="UP000297245"/>
    </source>
</evidence>
<dbReference type="Proteomes" id="UP000297245">
    <property type="component" value="Unassembled WGS sequence"/>
</dbReference>
<accession>A0A4S8L7M6</accession>
<gene>
    <name evidence="1" type="ORF">K435DRAFT_870000</name>
</gene>
<name>A0A4S8L7M6_DENBC</name>
<protein>
    <submittedName>
        <fullName evidence="1">Uncharacterized protein</fullName>
    </submittedName>
</protein>
<sequence>MPGSMCKKEVTVTQDFLQGQKIYLEKWSRAKGRAEGGPNLEVWVRGQKILYYDQKFGHSGRDAILLVERMFGGPGDALRDVKRKNKVYDTIRAQAV</sequence>
<dbReference type="AlphaFoldDB" id="A0A4S8L7M6"/>
<reference evidence="1 2" key="1">
    <citation type="journal article" date="2019" name="Nat. Ecol. Evol.">
        <title>Megaphylogeny resolves global patterns of mushroom evolution.</title>
        <authorList>
            <person name="Varga T."/>
            <person name="Krizsan K."/>
            <person name="Foldi C."/>
            <person name="Dima B."/>
            <person name="Sanchez-Garcia M."/>
            <person name="Sanchez-Ramirez S."/>
            <person name="Szollosi G.J."/>
            <person name="Szarkandi J.G."/>
            <person name="Papp V."/>
            <person name="Albert L."/>
            <person name="Andreopoulos W."/>
            <person name="Angelini C."/>
            <person name="Antonin V."/>
            <person name="Barry K.W."/>
            <person name="Bougher N.L."/>
            <person name="Buchanan P."/>
            <person name="Buyck B."/>
            <person name="Bense V."/>
            <person name="Catcheside P."/>
            <person name="Chovatia M."/>
            <person name="Cooper J."/>
            <person name="Damon W."/>
            <person name="Desjardin D."/>
            <person name="Finy P."/>
            <person name="Geml J."/>
            <person name="Haridas S."/>
            <person name="Hughes K."/>
            <person name="Justo A."/>
            <person name="Karasinski D."/>
            <person name="Kautmanova I."/>
            <person name="Kiss B."/>
            <person name="Kocsube S."/>
            <person name="Kotiranta H."/>
            <person name="LaButti K.M."/>
            <person name="Lechner B.E."/>
            <person name="Liimatainen K."/>
            <person name="Lipzen A."/>
            <person name="Lukacs Z."/>
            <person name="Mihaltcheva S."/>
            <person name="Morgado L.N."/>
            <person name="Niskanen T."/>
            <person name="Noordeloos M.E."/>
            <person name="Ohm R.A."/>
            <person name="Ortiz-Santana B."/>
            <person name="Ovrebo C."/>
            <person name="Racz N."/>
            <person name="Riley R."/>
            <person name="Savchenko A."/>
            <person name="Shiryaev A."/>
            <person name="Soop K."/>
            <person name="Spirin V."/>
            <person name="Szebenyi C."/>
            <person name="Tomsovsky M."/>
            <person name="Tulloss R.E."/>
            <person name="Uehling J."/>
            <person name="Grigoriev I.V."/>
            <person name="Vagvolgyi C."/>
            <person name="Papp T."/>
            <person name="Martin F.M."/>
            <person name="Miettinen O."/>
            <person name="Hibbett D.S."/>
            <person name="Nagy L.G."/>
        </authorList>
    </citation>
    <scope>NUCLEOTIDE SEQUENCE [LARGE SCALE GENOMIC DNA]</scope>
    <source>
        <strain evidence="1 2">CBS 962.96</strain>
    </source>
</reference>
<keyword evidence="2" id="KW-1185">Reference proteome</keyword>
<dbReference type="EMBL" id="ML179584">
    <property type="protein sequence ID" value="THU84692.1"/>
    <property type="molecule type" value="Genomic_DNA"/>
</dbReference>